<evidence type="ECO:0000313" key="4">
    <source>
        <dbReference type="Proteomes" id="UP000191554"/>
    </source>
</evidence>
<dbReference type="OrthoDB" id="292792at2"/>
<feature type="region of interest" description="Disordered" evidence="1">
    <location>
        <begin position="1"/>
        <end position="32"/>
    </location>
</feature>
<accession>A0A1V4SQZ6</accession>
<dbReference type="EMBL" id="MZGX01000001">
    <property type="protein sequence ID" value="OPX46203.1"/>
    <property type="molecule type" value="Genomic_DNA"/>
</dbReference>
<protein>
    <recommendedName>
        <fullName evidence="2">eCIS core domain-containing protein</fullName>
    </recommendedName>
</protein>
<proteinExistence type="predicted"/>
<dbReference type="RefSeq" id="WP_080062529.1">
    <property type="nucleotide sequence ID" value="NZ_MZGX01000001.1"/>
</dbReference>
<evidence type="ECO:0000259" key="2">
    <source>
        <dbReference type="Pfam" id="PF13699"/>
    </source>
</evidence>
<gene>
    <name evidence="3" type="ORF">CLHUN_00190</name>
</gene>
<feature type="region of interest" description="Disordered" evidence="1">
    <location>
        <begin position="168"/>
        <end position="204"/>
    </location>
</feature>
<dbReference type="Pfam" id="PF13699">
    <property type="entry name" value="eCIS_core"/>
    <property type="match status" value="1"/>
</dbReference>
<keyword evidence="4" id="KW-1185">Reference proteome</keyword>
<name>A0A1V4SQZ6_RUMHU</name>
<dbReference type="InterPro" id="IPR025295">
    <property type="entry name" value="eCIS_core_dom"/>
</dbReference>
<feature type="region of interest" description="Disordered" evidence="1">
    <location>
        <begin position="77"/>
        <end position="98"/>
    </location>
</feature>
<evidence type="ECO:0000256" key="1">
    <source>
        <dbReference type="SAM" id="MobiDB-lite"/>
    </source>
</evidence>
<sequence length="368" mass="40157">MEKMLVNEKNETASKGAGKNRQNAVAGQKPGSNALQVKKIVDRLLSAPETVSGEDFLLVQAALGYGKAKSLLEEGKQRKKQLRHNEGMTGNNTGLPEKLKEGVESLSGFDLSEVRVTYNSPKPMQVGAAAYTRGMEIHVSPGQEQSLPHEAWHVVQQAQGRVKPTAQMNGMDINNDPGLEAEASSKGEQAERQEKSTGSSKLIKPNIGASIPVQMNWKCKSCGRKVKDESLSVCPYCKAVRQPKITERPEFEKKRVAEVMGSLPDDTKIHLTIATEQQIAEGGLKAGSYWFQLGEVKSYTVRHLQEAGIKAQAMGYTKTGRPNLAKGFIYVLSSEMNIPSCPDETNGCGKEYKCDGAINNVKHYVPLV</sequence>
<dbReference type="Proteomes" id="UP000191554">
    <property type="component" value="Unassembled WGS sequence"/>
</dbReference>
<reference evidence="3 4" key="1">
    <citation type="submission" date="2017-03" db="EMBL/GenBank/DDBJ databases">
        <title>Genome sequence of Clostridium hungatei DSM 14427.</title>
        <authorList>
            <person name="Poehlein A."/>
            <person name="Daniel R."/>
        </authorList>
    </citation>
    <scope>NUCLEOTIDE SEQUENCE [LARGE SCALE GENOMIC DNA]</scope>
    <source>
        <strain evidence="3 4">DSM 14427</strain>
    </source>
</reference>
<feature type="compositionally biased region" description="Polar residues" evidence="1">
    <location>
        <begin position="20"/>
        <end position="32"/>
    </location>
</feature>
<dbReference type="AlphaFoldDB" id="A0A1V4SQZ6"/>
<feature type="compositionally biased region" description="Basic and acidic residues" evidence="1">
    <location>
        <begin position="183"/>
        <end position="195"/>
    </location>
</feature>
<dbReference type="STRING" id="48256.CLHUN_00190"/>
<feature type="domain" description="eCIS core" evidence="2">
    <location>
        <begin position="95"/>
        <end position="160"/>
    </location>
</feature>
<organism evidence="3 4">
    <name type="scientific">Ruminiclostridium hungatei</name>
    <name type="common">Clostridium hungatei</name>
    <dbReference type="NCBI Taxonomy" id="48256"/>
    <lineage>
        <taxon>Bacteria</taxon>
        <taxon>Bacillati</taxon>
        <taxon>Bacillota</taxon>
        <taxon>Clostridia</taxon>
        <taxon>Eubacteriales</taxon>
        <taxon>Oscillospiraceae</taxon>
        <taxon>Ruminiclostridium</taxon>
    </lineage>
</organism>
<evidence type="ECO:0000313" key="3">
    <source>
        <dbReference type="EMBL" id="OPX46203.1"/>
    </source>
</evidence>
<feature type="compositionally biased region" description="Basic and acidic residues" evidence="1">
    <location>
        <begin position="1"/>
        <end position="12"/>
    </location>
</feature>
<comment type="caution">
    <text evidence="3">The sequence shown here is derived from an EMBL/GenBank/DDBJ whole genome shotgun (WGS) entry which is preliminary data.</text>
</comment>